<dbReference type="EMBL" id="JAVHJM010000006">
    <property type="protein sequence ID" value="KAK6513071.1"/>
    <property type="molecule type" value="Genomic_DNA"/>
</dbReference>
<dbReference type="AlphaFoldDB" id="A0AAN8RTF9"/>
<protein>
    <submittedName>
        <fullName evidence="1">Uncharacterized protein</fullName>
    </submittedName>
</protein>
<accession>A0AAN8RTF9</accession>
<name>A0AAN8RTF9_9PEZI</name>
<dbReference type="Proteomes" id="UP001307849">
    <property type="component" value="Unassembled WGS sequence"/>
</dbReference>
<reference evidence="1 2" key="1">
    <citation type="submission" date="2019-10" db="EMBL/GenBank/DDBJ databases">
        <authorList>
            <person name="Palmer J.M."/>
        </authorList>
    </citation>
    <scope>NUCLEOTIDE SEQUENCE [LARGE SCALE GENOMIC DNA]</scope>
    <source>
        <strain evidence="1 2">TWF506</strain>
    </source>
</reference>
<organism evidence="1 2">
    <name type="scientific">Arthrobotrys conoides</name>
    <dbReference type="NCBI Taxonomy" id="74498"/>
    <lineage>
        <taxon>Eukaryota</taxon>
        <taxon>Fungi</taxon>
        <taxon>Dikarya</taxon>
        <taxon>Ascomycota</taxon>
        <taxon>Pezizomycotina</taxon>
        <taxon>Orbiliomycetes</taxon>
        <taxon>Orbiliales</taxon>
        <taxon>Orbiliaceae</taxon>
        <taxon>Arthrobotrys</taxon>
    </lineage>
</organism>
<sequence>MASTLRQELFLGVLPAGLKFTITQAAVFCNPGGYNVTWRDTKNFNVSNMDGRCFNAGNPFAPREPARASGKTCVMATNFSATIASGGEPVRLGEMTWARANTLDIFAQAVPGSVELRFQISKASGGALAAGTLKVTPSRFKTFERPDDLDFLLTWDNGKTETGKTSVAPDIGVDPPKVHLMFVPGQDGKSLGVTLTPKEDVLNMISSMAVRGILYANKKVVEFGVPGGAVIIKVVELPETIDTIRDIYSAGDDFLSAIEKGDRSAAFVAAMKVAKGVYDVGSGIADLPGDVKGFNGQIKDMLLGKLPTNFKDMSETLRDDIISKIVDEAINKADAIQAAKLRRRRLARRKYLGYE</sequence>
<proteinExistence type="predicted"/>
<evidence type="ECO:0000313" key="1">
    <source>
        <dbReference type="EMBL" id="KAK6513071.1"/>
    </source>
</evidence>
<gene>
    <name evidence="1" type="ORF">TWF506_009234</name>
</gene>
<comment type="caution">
    <text evidence="1">The sequence shown here is derived from an EMBL/GenBank/DDBJ whole genome shotgun (WGS) entry which is preliminary data.</text>
</comment>
<evidence type="ECO:0000313" key="2">
    <source>
        <dbReference type="Proteomes" id="UP001307849"/>
    </source>
</evidence>
<keyword evidence="2" id="KW-1185">Reference proteome</keyword>